<evidence type="ECO:0000313" key="2">
    <source>
        <dbReference type="Proteomes" id="UP001055172"/>
    </source>
</evidence>
<evidence type="ECO:0000313" key="1">
    <source>
        <dbReference type="EMBL" id="GJC88581.1"/>
    </source>
</evidence>
<dbReference type="AlphaFoldDB" id="A0AA37GY76"/>
<dbReference type="Proteomes" id="UP001055172">
    <property type="component" value="Unassembled WGS sequence"/>
</dbReference>
<organism evidence="1 2">
    <name type="scientific">Colletotrichum liriopes</name>
    <dbReference type="NCBI Taxonomy" id="708192"/>
    <lineage>
        <taxon>Eukaryota</taxon>
        <taxon>Fungi</taxon>
        <taxon>Dikarya</taxon>
        <taxon>Ascomycota</taxon>
        <taxon>Pezizomycotina</taxon>
        <taxon>Sordariomycetes</taxon>
        <taxon>Hypocreomycetidae</taxon>
        <taxon>Glomerellales</taxon>
        <taxon>Glomerellaceae</taxon>
        <taxon>Colletotrichum</taxon>
        <taxon>Colletotrichum spaethianum species complex</taxon>
    </lineage>
</organism>
<reference evidence="1 2" key="1">
    <citation type="submission" date="2021-07" db="EMBL/GenBank/DDBJ databases">
        <title>Genome data of Colletotrichum spaethianum.</title>
        <authorList>
            <person name="Utami Y.D."/>
            <person name="Hiruma K."/>
        </authorList>
    </citation>
    <scope>NUCLEOTIDE SEQUENCE [LARGE SCALE GENOMIC DNA]</scope>
    <source>
        <strain evidence="1 2">MAFF 242679</strain>
    </source>
</reference>
<protein>
    <submittedName>
        <fullName evidence="1">Uncharacterized protein</fullName>
    </submittedName>
</protein>
<proteinExistence type="predicted"/>
<keyword evidence="2" id="KW-1185">Reference proteome</keyword>
<gene>
    <name evidence="1" type="ORF">ColLi_11419</name>
</gene>
<accession>A0AA37GY76</accession>
<name>A0AA37GY76_9PEZI</name>
<dbReference type="EMBL" id="BPPX01000034">
    <property type="protein sequence ID" value="GJC88581.1"/>
    <property type="molecule type" value="Genomic_DNA"/>
</dbReference>
<comment type="caution">
    <text evidence="1">The sequence shown here is derived from an EMBL/GenBank/DDBJ whole genome shotgun (WGS) entry which is preliminary data.</text>
</comment>
<sequence>MQANRVTLNSTKLVFRFENRRCTLLPCVVFSVPPVPSESSEFAGCSPSIVYLDASDIQRARRDSLQGLYKPRFSFPTWALYTLRLSQLTPTNPRRDPYVTALLIAIAQEKRRAMRRRARSPPLNGQSFRVHVLLSDAANKSHIFVYTADIAESFLNKLDHPRVRPRDAPSVPVQTYTIPYEPYASLQQRLIYAMFPRGQKRARELDDDGGR</sequence>